<evidence type="ECO:0000313" key="1">
    <source>
        <dbReference type="EMBL" id="KAA6452222.1"/>
    </source>
</evidence>
<name>A0A9W7PZR9_BACCE</name>
<dbReference type="InterPro" id="IPR053146">
    <property type="entry name" value="QDO-like"/>
</dbReference>
<protein>
    <recommendedName>
        <fullName evidence="3">Cupin domain-containing protein</fullName>
    </recommendedName>
</protein>
<reference evidence="1 2" key="1">
    <citation type="submission" date="2018-08" db="EMBL/GenBank/DDBJ databases">
        <title>Bacillus phenotypic plasticity.</title>
        <authorList>
            <person name="Hurtado E."/>
        </authorList>
    </citation>
    <scope>NUCLEOTIDE SEQUENCE [LARGE SCALE GENOMIC DNA]</scope>
    <source>
        <strain evidence="1 2">111b</strain>
    </source>
</reference>
<organism evidence="1 2">
    <name type="scientific">Bacillus cereus</name>
    <dbReference type="NCBI Taxonomy" id="1396"/>
    <lineage>
        <taxon>Bacteria</taxon>
        <taxon>Bacillati</taxon>
        <taxon>Bacillota</taxon>
        <taxon>Bacilli</taxon>
        <taxon>Bacillales</taxon>
        <taxon>Bacillaceae</taxon>
        <taxon>Bacillus</taxon>
        <taxon>Bacillus cereus group</taxon>
    </lineage>
</organism>
<comment type="caution">
    <text evidence="1">The sequence shown here is derived from an EMBL/GenBank/DDBJ whole genome shotgun (WGS) entry which is preliminary data.</text>
</comment>
<dbReference type="Gene3D" id="2.60.120.10">
    <property type="entry name" value="Jelly Rolls"/>
    <property type="match status" value="1"/>
</dbReference>
<proteinExistence type="predicted"/>
<sequence length="236" mass="27032">MIQKMHTDEQSEVQNDHLEGYKPFDFPELLKDANEPLILGPAGETFDFIQTGKTTGGKYLFAKLVVPPHVGPPPHVHHWIDEWFYAPNGGFSIFVGKNTYPDLEKAPGKGAPKDTLQIVQMRPKELFYVERNIVHGFANVTDKPQELYLVWTPDTPDVSFLPYFLNAGTIRDPENPNQIPDFMSKIRLVSMASTYGKNQSDSFWQFVEKVEEIDYIPNMVDNRERLLELMLGKNEC</sequence>
<evidence type="ECO:0000313" key="2">
    <source>
        <dbReference type="Proteomes" id="UP000323321"/>
    </source>
</evidence>
<dbReference type="EMBL" id="QSMZ01000043">
    <property type="protein sequence ID" value="KAA6452222.1"/>
    <property type="molecule type" value="Genomic_DNA"/>
</dbReference>
<dbReference type="InterPro" id="IPR014710">
    <property type="entry name" value="RmlC-like_jellyroll"/>
</dbReference>
<gene>
    <name evidence="1" type="ORF">DX932_29225</name>
</gene>
<dbReference type="PANTHER" id="PTHR36440:SF1">
    <property type="entry name" value="PUTATIVE (AFU_ORTHOLOGUE AFUA_8G07350)-RELATED"/>
    <property type="match status" value="1"/>
</dbReference>
<dbReference type="PANTHER" id="PTHR36440">
    <property type="entry name" value="PUTATIVE (AFU_ORTHOLOGUE AFUA_8G07350)-RELATED"/>
    <property type="match status" value="1"/>
</dbReference>
<accession>A0A9W7PZR9</accession>
<evidence type="ECO:0008006" key="3">
    <source>
        <dbReference type="Google" id="ProtNLM"/>
    </source>
</evidence>
<dbReference type="AlphaFoldDB" id="A0A9W7PZR9"/>
<dbReference type="RefSeq" id="WP_150159181.1">
    <property type="nucleotide sequence ID" value="NZ_QSMZ01000043.1"/>
</dbReference>
<dbReference type="InterPro" id="IPR011051">
    <property type="entry name" value="RmlC_Cupin_sf"/>
</dbReference>
<dbReference type="Proteomes" id="UP000323321">
    <property type="component" value="Unassembled WGS sequence"/>
</dbReference>
<dbReference type="CDD" id="cd20291">
    <property type="entry name" value="cupin_CucA-like"/>
    <property type="match status" value="1"/>
</dbReference>
<dbReference type="SUPFAM" id="SSF51182">
    <property type="entry name" value="RmlC-like cupins"/>
    <property type="match status" value="1"/>
</dbReference>